<dbReference type="OrthoDB" id="5783127at2"/>
<dbReference type="AlphaFoldDB" id="A0A1V3NF67"/>
<reference evidence="1 2" key="1">
    <citation type="submission" date="2017-02" db="EMBL/GenBank/DDBJ databases">
        <title>Genomic diversity within the haloalkaliphilic genus Thioalkalivibrio.</title>
        <authorList>
            <person name="Ahn A.-C."/>
            <person name="Meier-Kolthoff J."/>
            <person name="Overmars L."/>
            <person name="Richter M."/>
            <person name="Woyke T."/>
            <person name="Sorokin D.Y."/>
            <person name="Muyzer G."/>
        </authorList>
    </citation>
    <scope>NUCLEOTIDE SEQUENCE [LARGE SCALE GENOMIC DNA]</scope>
    <source>
        <strain evidence="1 2">ALJD</strain>
    </source>
</reference>
<evidence type="ECO:0000313" key="1">
    <source>
        <dbReference type="EMBL" id="OOG23502.1"/>
    </source>
</evidence>
<accession>A0A1V3NF67</accession>
<comment type="caution">
    <text evidence="1">The sequence shown here is derived from an EMBL/GenBank/DDBJ whole genome shotgun (WGS) entry which is preliminary data.</text>
</comment>
<dbReference type="Gene3D" id="3.10.450.50">
    <property type="match status" value="1"/>
</dbReference>
<name>A0A1V3NF67_9GAMM</name>
<proteinExistence type="predicted"/>
<dbReference type="InterPro" id="IPR032710">
    <property type="entry name" value="NTF2-like_dom_sf"/>
</dbReference>
<gene>
    <name evidence="1" type="ORF">B1C78_11250</name>
</gene>
<dbReference type="SUPFAM" id="SSF54427">
    <property type="entry name" value="NTF2-like"/>
    <property type="match status" value="1"/>
</dbReference>
<evidence type="ECO:0000313" key="2">
    <source>
        <dbReference type="Proteomes" id="UP000189462"/>
    </source>
</evidence>
<protein>
    <recommendedName>
        <fullName evidence="3">SnoaL-like domain-containing protein</fullName>
    </recommendedName>
</protein>
<evidence type="ECO:0008006" key="3">
    <source>
        <dbReference type="Google" id="ProtNLM"/>
    </source>
</evidence>
<organism evidence="1 2">
    <name type="scientific">Thioalkalivibrio denitrificans</name>
    <dbReference type="NCBI Taxonomy" id="108003"/>
    <lineage>
        <taxon>Bacteria</taxon>
        <taxon>Pseudomonadati</taxon>
        <taxon>Pseudomonadota</taxon>
        <taxon>Gammaproteobacteria</taxon>
        <taxon>Chromatiales</taxon>
        <taxon>Ectothiorhodospiraceae</taxon>
        <taxon>Thioalkalivibrio</taxon>
    </lineage>
</organism>
<sequence>MRPMNRILVVLMVLAALLLSACGRELPPAEEQIRALVTEAREAAEARNLSALRALIADDYSDAQGRGKDDLVNILRLVFLRHQSVHLLTRVQDLRFPEPDRAHLTVYVAMAGRPFPEQDIGLLRADLHRFDLTLRHAGGGKWQAVEIDWRRPDRGDLPF</sequence>
<keyword evidence="2" id="KW-1185">Reference proteome</keyword>
<dbReference type="STRING" id="108003.B1C78_11250"/>
<dbReference type="PROSITE" id="PS51257">
    <property type="entry name" value="PROKAR_LIPOPROTEIN"/>
    <property type="match status" value="1"/>
</dbReference>
<dbReference type="Proteomes" id="UP000189462">
    <property type="component" value="Unassembled WGS sequence"/>
</dbReference>
<dbReference type="EMBL" id="MVBK01000062">
    <property type="protein sequence ID" value="OOG23502.1"/>
    <property type="molecule type" value="Genomic_DNA"/>
</dbReference>